<dbReference type="AlphaFoldDB" id="X1S506"/>
<feature type="non-terminal residue" evidence="1">
    <location>
        <position position="1"/>
    </location>
</feature>
<feature type="non-terminal residue" evidence="1">
    <location>
        <position position="37"/>
    </location>
</feature>
<comment type="caution">
    <text evidence="1">The sequence shown here is derived from an EMBL/GenBank/DDBJ whole genome shotgun (WGS) entry which is preliminary data.</text>
</comment>
<organism evidence="1">
    <name type="scientific">marine sediment metagenome</name>
    <dbReference type="NCBI Taxonomy" id="412755"/>
    <lineage>
        <taxon>unclassified sequences</taxon>
        <taxon>metagenomes</taxon>
        <taxon>ecological metagenomes</taxon>
    </lineage>
</organism>
<gene>
    <name evidence="1" type="ORF">S06H3_67019</name>
</gene>
<accession>X1S506</accession>
<reference evidence="1" key="1">
    <citation type="journal article" date="2014" name="Front. Microbiol.">
        <title>High frequency of phylogenetically diverse reductive dehalogenase-homologous genes in deep subseafloor sedimentary metagenomes.</title>
        <authorList>
            <person name="Kawai M."/>
            <person name="Futagami T."/>
            <person name="Toyoda A."/>
            <person name="Takaki Y."/>
            <person name="Nishi S."/>
            <person name="Hori S."/>
            <person name="Arai W."/>
            <person name="Tsubouchi T."/>
            <person name="Morono Y."/>
            <person name="Uchiyama I."/>
            <person name="Ito T."/>
            <person name="Fujiyama A."/>
            <person name="Inagaki F."/>
            <person name="Takami H."/>
        </authorList>
    </citation>
    <scope>NUCLEOTIDE SEQUENCE</scope>
    <source>
        <strain evidence="1">Expedition CK06-06</strain>
    </source>
</reference>
<dbReference type="EMBL" id="BARV01046082">
    <property type="protein sequence ID" value="GAI62894.1"/>
    <property type="molecule type" value="Genomic_DNA"/>
</dbReference>
<sequence>DYNYNFKKALGLNQKDIIILQATRIVSRKGIELAIDL</sequence>
<protein>
    <submittedName>
        <fullName evidence="1">Uncharacterized protein</fullName>
    </submittedName>
</protein>
<name>X1S506_9ZZZZ</name>
<evidence type="ECO:0000313" key="1">
    <source>
        <dbReference type="EMBL" id="GAI62894.1"/>
    </source>
</evidence>
<proteinExistence type="predicted"/>